<proteinExistence type="predicted"/>
<evidence type="ECO:0000313" key="1">
    <source>
        <dbReference type="EMBL" id="SCC25118.1"/>
    </source>
</evidence>
<organism evidence="1 2">
    <name type="scientific">Chitinophaga costaii</name>
    <dbReference type="NCBI Taxonomy" id="1335309"/>
    <lineage>
        <taxon>Bacteria</taxon>
        <taxon>Pseudomonadati</taxon>
        <taxon>Bacteroidota</taxon>
        <taxon>Chitinophagia</taxon>
        <taxon>Chitinophagales</taxon>
        <taxon>Chitinophagaceae</taxon>
        <taxon>Chitinophaga</taxon>
    </lineage>
</organism>
<protein>
    <submittedName>
        <fullName evidence="1">Uncharacterized protein</fullName>
    </submittedName>
</protein>
<sequence length="78" mass="8843">MHHNGEAVSFIYETASFFYLTPLPVPFLPKRLPLTILPVQDTFPVGKSDIVFLQIHQIKAVNLPPRNHHATCVKNCFS</sequence>
<gene>
    <name evidence="1" type="ORF">GA0116948_10517</name>
</gene>
<keyword evidence="2" id="KW-1185">Reference proteome</keyword>
<accession>A0A1C4D1L0</accession>
<name>A0A1C4D1L0_9BACT</name>
<dbReference type="Proteomes" id="UP000242818">
    <property type="component" value="Unassembled WGS sequence"/>
</dbReference>
<reference evidence="1 2" key="1">
    <citation type="submission" date="2016-08" db="EMBL/GenBank/DDBJ databases">
        <authorList>
            <person name="Seilhamer J.J."/>
        </authorList>
    </citation>
    <scope>NUCLEOTIDE SEQUENCE [LARGE SCALE GENOMIC DNA]</scope>
    <source>
        <strain evidence="1 2">A37T2</strain>
    </source>
</reference>
<evidence type="ECO:0000313" key="2">
    <source>
        <dbReference type="Proteomes" id="UP000242818"/>
    </source>
</evidence>
<dbReference type="EMBL" id="FMAR01000005">
    <property type="protein sequence ID" value="SCC25118.1"/>
    <property type="molecule type" value="Genomic_DNA"/>
</dbReference>
<dbReference type="STRING" id="1335309.GA0116948_10517"/>
<dbReference type="AlphaFoldDB" id="A0A1C4D1L0"/>